<proteinExistence type="predicted"/>
<reference evidence="1" key="1">
    <citation type="submission" date="2014-03" db="EMBL/GenBank/DDBJ databases">
        <authorList>
            <person name="Genoscope - CEA"/>
        </authorList>
    </citation>
    <scope>NUCLEOTIDE SEQUENCE [LARGE SCALE GENOMIC DNA]</scope>
    <source>
        <strain evidence="1">CF27</strain>
    </source>
</reference>
<accession>A0A060UVM3</accession>
<comment type="caution">
    <text evidence="1">The sequence shown here is derived from an EMBL/GenBank/DDBJ whole genome shotgun (WGS) entry which is preliminary data.</text>
</comment>
<protein>
    <submittedName>
        <fullName evidence="1">Uncharacterized protein</fullName>
    </submittedName>
</protein>
<dbReference type="AlphaFoldDB" id="A0A060UVM3"/>
<gene>
    <name evidence="1" type="ORF">AFERRI_400380</name>
</gene>
<reference evidence="1" key="2">
    <citation type="submission" date="2014-07" db="EMBL/GenBank/DDBJ databases">
        <title>Initial genome analysis of the psychrotolerant acidophile Acidithiobacillus ferrivorans CF27: insights into iron and sulfur oxidation pathways and into biofilm formation.</title>
        <authorList>
            <person name="Talla E."/>
            <person name="Hedrich S."/>
            <person name="Mangenot S."/>
            <person name="Ji B."/>
            <person name="Johnson D.B."/>
            <person name="Barbe V."/>
            <person name="Bonnefoy V."/>
        </authorList>
    </citation>
    <scope>NUCLEOTIDE SEQUENCE [LARGE SCALE GENOMIC DNA]</scope>
    <source>
        <strain evidence="1">CF27</strain>
    </source>
</reference>
<name>A0A060UVM3_9PROT</name>
<organism evidence="1">
    <name type="scientific">Acidithiobacillus ferrivorans</name>
    <dbReference type="NCBI Taxonomy" id="160808"/>
    <lineage>
        <taxon>Bacteria</taxon>
        <taxon>Pseudomonadati</taxon>
        <taxon>Pseudomonadota</taxon>
        <taxon>Acidithiobacillia</taxon>
        <taxon>Acidithiobacillales</taxon>
        <taxon>Acidithiobacillaceae</taxon>
        <taxon>Acidithiobacillus</taxon>
    </lineage>
</organism>
<evidence type="ECO:0000313" key="1">
    <source>
        <dbReference type="EMBL" id="CDQ10599.1"/>
    </source>
</evidence>
<sequence length="71" mass="7978">MMHQATEENDQIFLEKMARYTNSMNGVPVDRVSIPAADLQRLLKMVTSQQALFSVRTDCIPPFGKGQEHVG</sequence>
<dbReference type="EMBL" id="CCCS020000035">
    <property type="protein sequence ID" value="CDQ10599.1"/>
    <property type="molecule type" value="Genomic_DNA"/>
</dbReference>